<dbReference type="CDD" id="cd05931">
    <property type="entry name" value="FAAL"/>
    <property type="match status" value="1"/>
</dbReference>
<protein>
    <recommendedName>
        <fullName evidence="4">Phenyloxazoline synthase MbtB</fullName>
    </recommendedName>
    <alternativeName>
        <fullName evidence="11">Mycobactin synthetase protein B</fullName>
    </alternativeName>
</protein>
<dbReference type="InterPro" id="IPR057737">
    <property type="entry name" value="Condensation_MtbB-like"/>
</dbReference>
<keyword evidence="10" id="KW-0443">Lipid metabolism</keyword>
<dbReference type="RefSeq" id="WP_133435473.1">
    <property type="nucleotide sequence ID" value="NZ_JAUFSA010000001.1"/>
</dbReference>
<dbReference type="Pfam" id="PF00501">
    <property type="entry name" value="AMP-binding"/>
    <property type="match status" value="2"/>
</dbReference>
<dbReference type="PROSITE" id="PS50075">
    <property type="entry name" value="CARRIER"/>
    <property type="match status" value="3"/>
</dbReference>
<proteinExistence type="inferred from homology"/>
<dbReference type="Pfam" id="PF13193">
    <property type="entry name" value="AMP-binding_C"/>
    <property type="match status" value="1"/>
</dbReference>
<organism evidence="13 14">
    <name type="scientific">Mycobacterium paragordonae</name>
    <dbReference type="NCBI Taxonomy" id="1389713"/>
    <lineage>
        <taxon>Bacteria</taxon>
        <taxon>Bacillati</taxon>
        <taxon>Actinomycetota</taxon>
        <taxon>Actinomycetes</taxon>
        <taxon>Mycobacteriales</taxon>
        <taxon>Mycobacteriaceae</taxon>
        <taxon>Mycobacterium</taxon>
    </lineage>
</organism>
<keyword evidence="8" id="KW-0677">Repeat</keyword>
<dbReference type="Gene3D" id="3.40.50.12780">
    <property type="entry name" value="N-terminal domain of ligase-like"/>
    <property type="match status" value="2"/>
</dbReference>
<evidence type="ECO:0000256" key="10">
    <source>
        <dbReference type="ARBA" id="ARBA00023098"/>
    </source>
</evidence>
<comment type="similarity">
    <text evidence="3">Belongs to the ATP-dependent AMP-binding enzyme family. MbtB subfamily.</text>
</comment>
<evidence type="ECO:0000256" key="4">
    <source>
        <dbReference type="ARBA" id="ARBA00016743"/>
    </source>
</evidence>
<dbReference type="InterPro" id="IPR009081">
    <property type="entry name" value="PP-bd_ACP"/>
</dbReference>
<dbReference type="CDD" id="cd19535">
    <property type="entry name" value="Cyc_NRPS"/>
    <property type="match status" value="1"/>
</dbReference>
<gene>
    <name evidence="13" type="ORF">QXL92_03180</name>
</gene>
<dbReference type="GO" id="GO:0005737">
    <property type="term" value="C:cytoplasm"/>
    <property type="evidence" value="ECO:0007669"/>
    <property type="project" value="TreeGrafter"/>
</dbReference>
<dbReference type="InterPro" id="IPR029063">
    <property type="entry name" value="SAM-dependent_MTases_sf"/>
</dbReference>
<dbReference type="InterPro" id="IPR020806">
    <property type="entry name" value="PKS_PP-bd"/>
</dbReference>
<dbReference type="InterPro" id="IPR010071">
    <property type="entry name" value="AA_adenyl_dom"/>
</dbReference>
<dbReference type="Pfam" id="PF00668">
    <property type="entry name" value="Condensation"/>
    <property type="match status" value="2"/>
</dbReference>
<feature type="domain" description="Carrier" evidence="12">
    <location>
        <begin position="2926"/>
        <end position="3001"/>
    </location>
</feature>
<feature type="domain" description="Carrier" evidence="12">
    <location>
        <begin position="1622"/>
        <end position="1697"/>
    </location>
</feature>
<dbReference type="NCBIfam" id="TIGR01733">
    <property type="entry name" value="AA-adenyl-dom"/>
    <property type="match status" value="1"/>
</dbReference>
<comment type="cofactor">
    <cofactor evidence="1">
        <name>pantetheine 4'-phosphate</name>
        <dbReference type="ChEBI" id="CHEBI:47942"/>
    </cofactor>
</comment>
<dbReference type="InterPro" id="IPR042099">
    <property type="entry name" value="ANL_N_sf"/>
</dbReference>
<dbReference type="PROSITE" id="PS00012">
    <property type="entry name" value="PHOSPHOPANTETHEINE"/>
    <property type="match status" value="1"/>
</dbReference>
<dbReference type="GO" id="GO:0031177">
    <property type="term" value="F:phosphopantetheine binding"/>
    <property type="evidence" value="ECO:0007669"/>
    <property type="project" value="InterPro"/>
</dbReference>
<dbReference type="InterPro" id="IPR000873">
    <property type="entry name" value="AMP-dep_synth/lig_dom"/>
</dbReference>
<reference evidence="13" key="1">
    <citation type="submission" date="2023-06" db="EMBL/GenBank/DDBJ databases">
        <title>Identification of two novel mycobacterium reveal diversities and complexities of Mycobacterium gordonae clade.</title>
        <authorList>
            <person name="Matsumoto Y."/>
            <person name="Nakamura S."/>
            <person name="Motooka D."/>
            <person name="Fukushima K."/>
        </authorList>
    </citation>
    <scope>NUCLEOTIDE SEQUENCE</scope>
    <source>
        <strain evidence="13">TY812</strain>
    </source>
</reference>
<dbReference type="GO" id="GO:0043041">
    <property type="term" value="P:amino acid activation for nonribosomal peptide biosynthetic process"/>
    <property type="evidence" value="ECO:0007669"/>
    <property type="project" value="TreeGrafter"/>
</dbReference>
<comment type="caution">
    <text evidence="13">The sequence shown here is derived from an EMBL/GenBank/DDBJ whole genome shotgun (WGS) entry which is preliminary data.</text>
</comment>
<evidence type="ECO:0000313" key="13">
    <source>
        <dbReference type="EMBL" id="MDP7733757.1"/>
    </source>
</evidence>
<dbReference type="Pfam" id="PF23024">
    <property type="entry name" value="AMP-dom_DIP2-like"/>
    <property type="match status" value="1"/>
</dbReference>
<accession>A0A4R5WX61</accession>
<dbReference type="InterPro" id="IPR020845">
    <property type="entry name" value="AMP-binding_CS"/>
</dbReference>
<dbReference type="GO" id="GO:0000036">
    <property type="term" value="F:acyl carrier activity"/>
    <property type="evidence" value="ECO:0007669"/>
    <property type="project" value="TreeGrafter"/>
</dbReference>
<evidence type="ECO:0000256" key="11">
    <source>
        <dbReference type="ARBA" id="ARBA00033440"/>
    </source>
</evidence>
<comment type="pathway">
    <text evidence="2">Siderophore biosynthesis; mycobactin biosynthesis.</text>
</comment>
<dbReference type="PROSITE" id="PS00455">
    <property type="entry name" value="AMP_BINDING"/>
    <property type="match status" value="2"/>
</dbReference>
<keyword evidence="7" id="KW-0436">Ligase</keyword>
<dbReference type="SMART" id="SM00823">
    <property type="entry name" value="PKS_PP"/>
    <property type="match status" value="2"/>
</dbReference>
<dbReference type="GO" id="GO:0071766">
    <property type="term" value="P:Actinobacterium-type cell wall biogenesis"/>
    <property type="evidence" value="ECO:0007669"/>
    <property type="project" value="UniProtKB-ARBA"/>
</dbReference>
<dbReference type="InterPro" id="IPR023213">
    <property type="entry name" value="CAT-like_dom_sf"/>
</dbReference>
<dbReference type="SUPFAM" id="SSF52777">
    <property type="entry name" value="CoA-dependent acyltransferases"/>
    <property type="match status" value="6"/>
</dbReference>
<keyword evidence="6" id="KW-0597">Phosphoprotein</keyword>
<keyword evidence="5" id="KW-0596">Phosphopantetheine</keyword>
<dbReference type="InterPro" id="IPR045851">
    <property type="entry name" value="AMP-bd_C_sf"/>
</dbReference>
<dbReference type="Gene3D" id="3.30.300.30">
    <property type="match status" value="2"/>
</dbReference>
<feature type="domain" description="Carrier" evidence="12">
    <location>
        <begin position="2407"/>
        <end position="2482"/>
    </location>
</feature>
<keyword evidence="9" id="KW-0276">Fatty acid metabolism</keyword>
<evidence type="ECO:0000256" key="5">
    <source>
        <dbReference type="ARBA" id="ARBA00022450"/>
    </source>
</evidence>
<evidence type="ECO:0000259" key="12">
    <source>
        <dbReference type="PROSITE" id="PS50075"/>
    </source>
</evidence>
<dbReference type="FunFam" id="3.40.50.12780:FF:000013">
    <property type="entry name" value="Long-chain-fatty-acid--AMP ligase FadD32"/>
    <property type="match status" value="1"/>
</dbReference>
<dbReference type="InterPro" id="IPR006162">
    <property type="entry name" value="Ppantetheine_attach_site"/>
</dbReference>
<dbReference type="InterPro" id="IPR040097">
    <property type="entry name" value="FAAL/FAAC"/>
</dbReference>
<evidence type="ECO:0000256" key="2">
    <source>
        <dbReference type="ARBA" id="ARBA00005102"/>
    </source>
</evidence>
<dbReference type="SUPFAM" id="SSF56801">
    <property type="entry name" value="Acetyl-CoA synthetase-like"/>
    <property type="match status" value="2"/>
</dbReference>
<dbReference type="Gene3D" id="3.40.50.150">
    <property type="entry name" value="Vaccinia Virus protein VP39"/>
    <property type="match status" value="1"/>
</dbReference>
<dbReference type="GO" id="GO:0044550">
    <property type="term" value="P:secondary metabolite biosynthetic process"/>
    <property type="evidence" value="ECO:0007669"/>
    <property type="project" value="TreeGrafter"/>
</dbReference>
<evidence type="ECO:0000256" key="7">
    <source>
        <dbReference type="ARBA" id="ARBA00022598"/>
    </source>
</evidence>
<dbReference type="Proteomes" id="UP001229081">
    <property type="component" value="Unassembled WGS sequence"/>
</dbReference>
<dbReference type="InterPro" id="IPR036736">
    <property type="entry name" value="ACP-like_sf"/>
</dbReference>
<dbReference type="EMBL" id="JAUFSA010000001">
    <property type="protein sequence ID" value="MDP7733757.1"/>
    <property type="molecule type" value="Genomic_DNA"/>
</dbReference>
<dbReference type="Gene3D" id="1.10.1200.10">
    <property type="entry name" value="ACP-like"/>
    <property type="match status" value="4"/>
</dbReference>
<dbReference type="Gene3D" id="3.30.559.30">
    <property type="entry name" value="Nonribosomal peptide synthetase, condensation domain"/>
    <property type="match status" value="3"/>
</dbReference>
<evidence type="ECO:0000256" key="9">
    <source>
        <dbReference type="ARBA" id="ARBA00022832"/>
    </source>
</evidence>
<dbReference type="PANTHER" id="PTHR45527:SF10">
    <property type="entry name" value="PYOCHELIN SYNTHASE PCHF"/>
    <property type="match status" value="1"/>
</dbReference>
<dbReference type="PANTHER" id="PTHR45527">
    <property type="entry name" value="NONRIBOSOMAL PEPTIDE SYNTHETASE"/>
    <property type="match status" value="1"/>
</dbReference>
<name>A0A4R5WX61_9MYCO</name>
<evidence type="ECO:0000256" key="1">
    <source>
        <dbReference type="ARBA" id="ARBA00001957"/>
    </source>
</evidence>
<dbReference type="InterPro" id="IPR001242">
    <property type="entry name" value="Condensation_dom"/>
</dbReference>
<evidence type="ECO:0000256" key="6">
    <source>
        <dbReference type="ARBA" id="ARBA00022553"/>
    </source>
</evidence>
<evidence type="ECO:0000256" key="8">
    <source>
        <dbReference type="ARBA" id="ARBA00022737"/>
    </source>
</evidence>
<sequence>MVFAATGTPKLWTREFEPDRAGAPTDHPRVPGAIAEWVHRRPEAVALRMVDEAGAEVWTYRRLWERVCRIRDNAFGDLRGGSRVVMAQAGDADYVAGFIAALDAGLIPVPLFLPAADAPERFLRRARHILQDCEPSAVYTSADLIGSLEREALLDGIALRTPDSNVEVAQRPTAAGEVAFLQYTSGSTGEPKGIVNTHESMLYQRTIGLALWNRPEEIRTVSWLPLYHDLGIFWGVLLALGTGGTATVISPFDFVRNPRVWLETVHEVRGNWIAGPDFAYRLCIDAFDDAAVESLDLSSLRLAVNGAEPVRPATLRDFAQKFRPAGLQADVIAPQYGLAEAGLAVSGTTKPRQWVQTPFDAEQLNRGRAVEIDPASPADRRTHTLVSCGDSTLGWDVRIVDPELCVVLPDGRVGEIWVAGTGLPAGYWRRPEQTADTFGARTSDGSGPYLRTGDAGFRLGGELYICGRYRDLIIVGGGNYFPNDIELTVEEAGCGVGSGGACAVQSESSAGQWWLVVETDSAAEDLDDLSRILHRRILAAHQTAPERIVWVRPRVLPRTTSGKIRRRKTLELLVAGKLNVVQRVTPKTPLPAESTELATRVADLLGMAWCDLRGETDLVALGLTSAMTAQVVEWAAARSRHLDFADLYAQPNLDNWQRLYDAAALTSAPHIRSDGSMTALQRAYWIGRGAEQPLGGVGCQTYFELSGVAIDADRLDAALDGLARRHPMLRSTFPDADRFRIAPQNIHAPLRIHDLTAATRTDCDRHLGEVRARLRTHRFAIEVGDTWRVELTQLADRCILHFAVDLIIADLVSIGIFLRDLAALYRGDELPGLSATFEVVASTRPSSRADVEQLPEGPQLPRVSEREVFFRRKQHALNQASTASLDAACRAHGVTRAAAFLAAYVLVLQRWSTTRDFLVNVTTFGRPPGLADVIGDFTQTHLHRTGEHGATGFAEQARQAQRGLRAALAAPESTELMADQLQTGTGHSGIAPVVFTYAADTTVLRQADAETLGAVGEVTSMTPQVIIDNQVGALGEELMVSWDYRAGCFPDGVIPDMFAAYVGLLERLGAHDWAVPVSIGLPSHSALVRQQRNATTGPTPRAGLYQAFREHARRDPAAIALRWAADEFGPAPNGDPIAADRRNLTYGLLDELACRVAGALAARHAPGSVIGIQLPKGPAQVVAVLGVLMSGCSYLPIGVDQPGERFARICTLSGMAGLIRSPGQEGSAIAMGPLMHDIGSLLRTPPADPTPVDPDGIAYVIYTSGSTGEPKGVLISHAAALNTIVDVNRRNAIGKADVLLALSALDFDLSVYDIFGPLSRGASMVTISEEHRRDPFRWKSLISEFGVTVWNSVPPLLDMLLIAAAEDPSALSTVRAVFLSGDWIPLDMPARLRGAAPQARLVAMGGATEAAIWSNEYVVAGVDPEWASVPYGYPLCNQVFRVVDHSGQDSPDHVAGELWIGGTGVAFGYQRAPALTAERFVAGGEGRRWYRTGDLGCYRPDGTLHFLGRVDAQVKINGHRVECGEIEHVLREHPGVSGAAVVPIHGNRALGAIVVGDCGTAELSAADLREYLESRLPQYMIPASFRFGSSLPLSSNGKVDRRKAALDVEACARAVSRGHSTGALSAVEQLVAGVWSAVLDSAITSRDDNFFRHGGDSLRATQVAVELKRRGVRGGDVGQLLRRQTLGEFCSVCVAGPLPEDAAEDAVATVAGAFPLTRLQQAYVLGSAGLNGSVCAPTYFAVILTSGEDDIDRGRFAAVVGRCIDEFEVLRCGLDTDSGQRVHPSAGPVAVTTVDGIDPDVLMQRMATATFDPHAVPTVQCFALTDSSRHIGLLINYLSLDARSLTTVIATIVADYQRAPRPFQVDCSAAVFAQFAGAEAPHNGFAHGHGPPPVLPLSVGDPGQNTRVRFTRSTFTLDAHEFGQLRERASRPGVTPTALIFEAFGAALYAMGAGPRFALVVPTSHRPDYAPAGREVLGNFTRLMLCDLDYGVAQPGSEEAVTAAQEQLWCAVGDPGDATGHLAALRAAGSAGYPVVFTSTLGLVPHRAAELSSLRTLTQTPGVWLDCQVEDDRGGARISWDVAVGVISEQPLTQAFSYFEGLVRDKHSTGPLPHAEDSDWPTAVIERARRLYRRDQVRPEYADLVRRWEHLGSDGTAARHDTERAARRVADIVTGAASPQTLIGDPQLAPEALLLADARLQQALDDLTERVFAHSRQVGRRLRILEIGSRTGLVSQRLTSLIGAVAEEYLCFEPNPVLASIAAGRNMESVVRRLTSGQQIEVTEVDVVICCGSLHQIADAGSMLDAVTVSKDGWLWVAEVCEVTSATLISAALLNPDLLSAGSLPAAHEWWQFVAQRHWQPAQMTQDGPGLTIIAHPRRSDRRLPVPRPSGVAPPVAGESRVRVVDESALATIAGIWHRHLNIAASAPPAADDDFFLLGGDSLVATRVYADLQRAGFNRLSLVDLFNYPVLADLVEHAGTPAAAHQGQQQAAIPAADQSTFPLTVVQQAYLAGRFGGFMLSGVAAHCYFEFEVHEFDMAKFETAARQLIERHPGLRATVTRESSRWCAVVHPAPIEPVLRVCDEVRTTLLDQVIDLTTRPGIDFGVQLSQGGPAVVGISMDNIMLDGTSMMLALAQLAYLYRGGDSDEIPSPPITFASYVAGHPELWPDTDESGLPTLAASRDYWRARLRSLPAAPQLAAMQVLLAIDKPVFERVNATVDSKDWRRMAAACRSERVTVAAFLLAHYARVLGRWSGNDHFCVNVTLFDRDPDVPGIEHVIGDFTSLLLLECHVDTGASIWEQARRLQQQLVTDLPHRAADAVWLQRELLRHHGQPARAVYPVVFTSGLGLIDLSREAPFDLGRLVFGLSQTPQTVLDFQMWENAGGLSLSWDFVTQAIPPAAARHHLDTMVDDMLSAINPAAMPPDAVGDELSEKVLRVCAAALGMSRVTPTDNFFQLGGDSVSATRVVEQLSRELSTAATLRLLFEHPVIGDFAAQLRIVVGGAESEFEEGVL</sequence>
<evidence type="ECO:0000313" key="14">
    <source>
        <dbReference type="Proteomes" id="UP001229081"/>
    </source>
</evidence>
<dbReference type="Gene3D" id="3.30.559.10">
    <property type="entry name" value="Chloramphenicol acetyltransferase-like domain"/>
    <property type="match status" value="3"/>
</dbReference>
<dbReference type="SUPFAM" id="SSF47336">
    <property type="entry name" value="ACP-like"/>
    <property type="match status" value="3"/>
</dbReference>
<evidence type="ECO:0000256" key="3">
    <source>
        <dbReference type="ARBA" id="ARBA00007380"/>
    </source>
</evidence>
<dbReference type="GO" id="GO:0016874">
    <property type="term" value="F:ligase activity"/>
    <property type="evidence" value="ECO:0007669"/>
    <property type="project" value="UniProtKB-KW"/>
</dbReference>
<dbReference type="InterPro" id="IPR025110">
    <property type="entry name" value="AMP-bd_C"/>
</dbReference>
<dbReference type="Pfam" id="PF00550">
    <property type="entry name" value="PP-binding"/>
    <property type="match status" value="3"/>
</dbReference>
<dbReference type="SUPFAM" id="SSF53335">
    <property type="entry name" value="S-adenosyl-L-methionine-dependent methyltransferases"/>
    <property type="match status" value="1"/>
</dbReference>